<feature type="repeat" description="ARM" evidence="4">
    <location>
        <begin position="382"/>
        <end position="424"/>
    </location>
</feature>
<reference evidence="7" key="1">
    <citation type="submission" date="2018-05" db="EMBL/GenBank/DDBJ databases">
        <title>Draft genome of Mucuna pruriens seed.</title>
        <authorList>
            <person name="Nnadi N.E."/>
            <person name="Vos R."/>
            <person name="Hasami M.H."/>
            <person name="Devisetty U.K."/>
            <person name="Aguiy J.C."/>
        </authorList>
    </citation>
    <scope>NUCLEOTIDE SEQUENCE [LARGE SCALE GENOMIC DNA]</scope>
    <source>
        <strain evidence="7">JCA_2017</strain>
    </source>
</reference>
<dbReference type="AlphaFoldDB" id="A0A371EIL5"/>
<evidence type="ECO:0000256" key="4">
    <source>
        <dbReference type="PROSITE-ProRule" id="PRU00259"/>
    </source>
</evidence>
<dbReference type="Pfam" id="PF00651">
    <property type="entry name" value="BTB"/>
    <property type="match status" value="1"/>
</dbReference>
<feature type="region of interest" description="Disordered" evidence="5">
    <location>
        <begin position="27"/>
        <end position="57"/>
    </location>
</feature>
<dbReference type="Gene3D" id="3.30.710.10">
    <property type="entry name" value="Potassium Channel Kv1.1, Chain A"/>
    <property type="match status" value="1"/>
</dbReference>
<evidence type="ECO:0000256" key="2">
    <source>
        <dbReference type="ARBA" id="ARBA00004906"/>
    </source>
</evidence>
<sequence length="739" mass="81559">LPVNQSKHSVQNLPSLLSFMELQRRQDQSLSQRKGQKRKLDEEQHQERQISAAPSTADERAALLSDITEQVSILESTFTWNEADRSAAKRATHALADLAKNEEVVNVIVEGSAIPALVKHLQAPPLSDCIQNPLPFEHEVEKGSAFALGLLAVKPEHQQLIVDNGALTRLVDLLKRHKNGLTSRAINSLIRRAADAITNLAHENSSIKTRVRMEGGIPPLVHLLDFADVKVQRAAAGALRTLAFKNDENKNQIVECNALPTLILMLRSEVLAVHYEAVGVIGNLVHSSPNIKKEVLLAGALQPVIGLLSSSCQESKREAALLLGQFAATDSDCKVHIVQRGAVIPLIKMLGSDDVQLREMSAFALGRLAQDTHNQAGIAHNGGLQPLLDLLDSKNGSLQHNAAFALYGLADNEDNVSDFIRVGGVQKLQDGEFIVQATKDCVAKTLKRLEEKIHGRVLNHLLYLMRVSEKSCQIQVALALAHLCSADDQRKIFIDHYGLELLIGLIGSSCSKLQLDGAVALCKLANKASTLSPVDAAPPSPTPQVYLGEQYVNNATLSDVTFLVEGKRFYAHRICLLASSDAFRAMFDGGYREKDARDIEIPNIRWEVFELMMRFVYCGSVDVTLDIAQDLLRAADQYLLEGLKRLCEYTIAQDISLENVSSMYELSEAFNAISLRHACILFILEQFDKLSARPGHSLLIQRIIPEIHNYFVKTLAKANFHNNRLSWKKILGEVYVGQN</sequence>
<evidence type="ECO:0000256" key="1">
    <source>
        <dbReference type="ARBA" id="ARBA00004184"/>
    </source>
</evidence>
<feature type="compositionally biased region" description="Basic and acidic residues" evidence="5">
    <location>
        <begin position="38"/>
        <end position="48"/>
    </location>
</feature>
<feature type="repeat" description="ARM" evidence="4">
    <location>
        <begin position="215"/>
        <end position="250"/>
    </location>
</feature>
<dbReference type="SMART" id="SM00185">
    <property type="entry name" value="ARM"/>
    <property type="match status" value="8"/>
</dbReference>
<dbReference type="InterPro" id="IPR000210">
    <property type="entry name" value="BTB/POZ_dom"/>
</dbReference>
<evidence type="ECO:0000313" key="7">
    <source>
        <dbReference type="EMBL" id="RDX65897.1"/>
    </source>
</evidence>
<feature type="repeat" description="ARM" evidence="4">
    <location>
        <begin position="257"/>
        <end position="299"/>
    </location>
</feature>
<dbReference type="InterPro" id="IPR044282">
    <property type="entry name" value="ABAP1/ARIA"/>
</dbReference>
<feature type="non-terminal residue" evidence="7">
    <location>
        <position position="1"/>
    </location>
</feature>
<dbReference type="PANTHER" id="PTHR46710:SF12">
    <property type="entry name" value="ARM REPEAT PROTEIN INTERACTING WITH ABF2 PROTEIN"/>
    <property type="match status" value="1"/>
</dbReference>
<dbReference type="CDD" id="cd18352">
    <property type="entry name" value="BTB_POZ_ARIA_plant"/>
    <property type="match status" value="1"/>
</dbReference>
<comment type="pathway">
    <text evidence="2">Protein modification; protein ubiquitination.</text>
</comment>
<keyword evidence="3" id="KW-0677">Repeat</keyword>
<dbReference type="InterPro" id="IPR011333">
    <property type="entry name" value="SKP1/BTB/POZ_sf"/>
</dbReference>
<dbReference type="SUPFAM" id="SSF54695">
    <property type="entry name" value="POZ domain"/>
    <property type="match status" value="1"/>
</dbReference>
<name>A0A371EIL5_MUCPR</name>
<accession>A0A371EIL5</accession>
<dbReference type="GO" id="GO:0012505">
    <property type="term" value="C:endomembrane system"/>
    <property type="evidence" value="ECO:0007669"/>
    <property type="project" value="UniProtKB-SubCell"/>
</dbReference>
<comment type="caution">
    <text evidence="7">The sequence shown here is derived from an EMBL/GenBank/DDBJ whole genome shotgun (WGS) entry which is preliminary data.</text>
</comment>
<dbReference type="FunFam" id="3.30.710.10:FF:000178">
    <property type="entry name" value="Armadillo/beta-catenin repeat family protein"/>
    <property type="match status" value="1"/>
</dbReference>
<dbReference type="InterPro" id="IPR016024">
    <property type="entry name" value="ARM-type_fold"/>
</dbReference>
<dbReference type="PANTHER" id="PTHR46710">
    <property type="entry name" value="ARM REPEAT PROTEIN INTERACTING WITH ABF2"/>
    <property type="match status" value="1"/>
</dbReference>
<dbReference type="Gene3D" id="1.25.10.10">
    <property type="entry name" value="Leucine-rich Repeat Variant"/>
    <property type="match status" value="3"/>
</dbReference>
<dbReference type="EMBL" id="QJKJ01013686">
    <property type="protein sequence ID" value="RDX65897.1"/>
    <property type="molecule type" value="Genomic_DNA"/>
</dbReference>
<evidence type="ECO:0000259" key="6">
    <source>
        <dbReference type="PROSITE" id="PS50097"/>
    </source>
</evidence>
<dbReference type="InterPro" id="IPR011989">
    <property type="entry name" value="ARM-like"/>
</dbReference>
<keyword evidence="8" id="KW-1185">Reference proteome</keyword>
<dbReference type="PROSITE" id="PS50176">
    <property type="entry name" value="ARM_REPEAT"/>
    <property type="match status" value="5"/>
</dbReference>
<dbReference type="PROSITE" id="PS50097">
    <property type="entry name" value="BTB"/>
    <property type="match status" value="1"/>
</dbReference>
<organism evidence="7 8">
    <name type="scientific">Mucuna pruriens</name>
    <name type="common">Velvet bean</name>
    <name type="synonym">Dolichos pruriens</name>
    <dbReference type="NCBI Taxonomy" id="157652"/>
    <lineage>
        <taxon>Eukaryota</taxon>
        <taxon>Viridiplantae</taxon>
        <taxon>Streptophyta</taxon>
        <taxon>Embryophyta</taxon>
        <taxon>Tracheophyta</taxon>
        <taxon>Spermatophyta</taxon>
        <taxon>Magnoliopsida</taxon>
        <taxon>eudicotyledons</taxon>
        <taxon>Gunneridae</taxon>
        <taxon>Pentapetalae</taxon>
        <taxon>rosids</taxon>
        <taxon>fabids</taxon>
        <taxon>Fabales</taxon>
        <taxon>Fabaceae</taxon>
        <taxon>Papilionoideae</taxon>
        <taxon>50 kb inversion clade</taxon>
        <taxon>NPAAA clade</taxon>
        <taxon>indigoferoid/millettioid clade</taxon>
        <taxon>Phaseoleae</taxon>
        <taxon>Mucuna</taxon>
    </lineage>
</organism>
<feature type="repeat" description="ARM" evidence="4">
    <location>
        <begin position="165"/>
        <end position="215"/>
    </location>
</feature>
<gene>
    <name evidence="7" type="primary">ARIA</name>
    <name evidence="7" type="ORF">CR513_55399</name>
</gene>
<evidence type="ECO:0000256" key="3">
    <source>
        <dbReference type="ARBA" id="ARBA00022737"/>
    </source>
</evidence>
<dbReference type="SUPFAM" id="SSF48371">
    <property type="entry name" value="ARM repeat"/>
    <property type="match status" value="2"/>
</dbReference>
<evidence type="ECO:0000313" key="8">
    <source>
        <dbReference type="Proteomes" id="UP000257109"/>
    </source>
</evidence>
<dbReference type="InterPro" id="IPR000225">
    <property type="entry name" value="Armadillo"/>
</dbReference>
<dbReference type="Pfam" id="PF00514">
    <property type="entry name" value="Arm"/>
    <property type="match status" value="2"/>
</dbReference>
<feature type="domain" description="BTB" evidence="6">
    <location>
        <begin position="558"/>
        <end position="625"/>
    </location>
</feature>
<comment type="subcellular location">
    <subcellularLocation>
        <location evidence="1">Endomembrane system</location>
        <topology evidence="1">Peripheral membrane protein</topology>
    </subcellularLocation>
</comment>
<evidence type="ECO:0000256" key="5">
    <source>
        <dbReference type="SAM" id="MobiDB-lite"/>
    </source>
</evidence>
<dbReference type="OrthoDB" id="29145at2759"/>
<feature type="repeat" description="ARM" evidence="4">
    <location>
        <begin position="341"/>
        <end position="383"/>
    </location>
</feature>
<dbReference type="Proteomes" id="UP000257109">
    <property type="component" value="Unassembled WGS sequence"/>
</dbReference>
<protein>
    <submittedName>
        <fullName evidence="7">Arm repeat protein with ABF2</fullName>
    </submittedName>
</protein>
<dbReference type="SMART" id="SM00225">
    <property type="entry name" value="BTB"/>
    <property type="match status" value="1"/>
</dbReference>
<proteinExistence type="predicted"/>